<dbReference type="PANTHER" id="PTHR30544">
    <property type="entry name" value="23S RRNA METHYLTRANSFERASE"/>
    <property type="match status" value="1"/>
</dbReference>
<comment type="function">
    <text evidence="12">Specifically methylates position 2 of adenine 2503 in 23S rRNA and position 2 of adenine 37 in tRNAs.</text>
</comment>
<dbReference type="EMBL" id="FNYK01000058">
    <property type="protein sequence ID" value="SEJ11508.1"/>
    <property type="molecule type" value="Genomic_DNA"/>
</dbReference>
<keyword evidence="8 12" id="KW-0819">tRNA processing</keyword>
<dbReference type="GO" id="GO:0019843">
    <property type="term" value="F:rRNA binding"/>
    <property type="evidence" value="ECO:0007669"/>
    <property type="project" value="UniProtKB-UniRule"/>
</dbReference>
<dbReference type="InterPro" id="IPR048641">
    <property type="entry name" value="RlmN_N"/>
</dbReference>
<dbReference type="Pfam" id="PF04055">
    <property type="entry name" value="Radical_SAM"/>
    <property type="match status" value="1"/>
</dbReference>
<keyword evidence="12" id="KW-1015">Disulfide bond</keyword>
<reference evidence="15" key="1">
    <citation type="submission" date="2016-10" db="EMBL/GenBank/DDBJ databases">
        <authorList>
            <person name="Varghese N."/>
        </authorList>
    </citation>
    <scope>NUCLEOTIDE SEQUENCE [LARGE SCALE GENOMIC DNA]</scope>
    <source>
        <strain evidence="15">DSM 20406</strain>
    </source>
</reference>
<comment type="miscellaneous">
    <text evidence="12">Reaction proceeds by a ping-pong mechanism involving intermediate methylation of a conserved cysteine residue.</text>
</comment>
<gene>
    <name evidence="12" type="primary">rlmN</name>
    <name evidence="14" type="ORF">SAMN04487834_10589</name>
</gene>
<dbReference type="GO" id="GO:0030488">
    <property type="term" value="P:tRNA methylation"/>
    <property type="evidence" value="ECO:0007669"/>
    <property type="project" value="UniProtKB-UniRule"/>
</dbReference>
<dbReference type="InterPro" id="IPR013785">
    <property type="entry name" value="Aldolase_TIM"/>
</dbReference>
<dbReference type="PANTHER" id="PTHR30544:SF5">
    <property type="entry name" value="RADICAL SAM CORE DOMAIN-CONTAINING PROTEIN"/>
    <property type="match status" value="1"/>
</dbReference>
<dbReference type="GO" id="GO:0000049">
    <property type="term" value="F:tRNA binding"/>
    <property type="evidence" value="ECO:0007669"/>
    <property type="project" value="UniProtKB-UniRule"/>
</dbReference>
<evidence type="ECO:0000256" key="3">
    <source>
        <dbReference type="ARBA" id="ARBA00022490"/>
    </source>
</evidence>
<comment type="similarity">
    <text evidence="12">Belongs to the radical SAM superfamily. RlmN family.</text>
</comment>
<feature type="binding site" evidence="12">
    <location>
        <position position="114"/>
    </location>
    <ligand>
        <name>[4Fe-4S] cluster</name>
        <dbReference type="ChEBI" id="CHEBI:49883"/>
        <note>4Fe-4S-S-AdoMet</note>
    </ligand>
</feature>
<evidence type="ECO:0000256" key="5">
    <source>
        <dbReference type="ARBA" id="ARBA00022603"/>
    </source>
</evidence>
<dbReference type="SFLD" id="SFLDG01062">
    <property type="entry name" value="methyltransferase_(Class_A)"/>
    <property type="match status" value="1"/>
</dbReference>
<dbReference type="InterPro" id="IPR058240">
    <property type="entry name" value="rSAM_sf"/>
</dbReference>
<comment type="caution">
    <text evidence="12">Lacks conserved residue(s) required for the propagation of feature annotation.</text>
</comment>
<feature type="binding site" evidence="12">
    <location>
        <position position="288"/>
    </location>
    <ligand>
        <name>S-adenosyl-L-methionine</name>
        <dbReference type="ChEBI" id="CHEBI:59789"/>
    </ligand>
</feature>
<feature type="active site" description="S-methylcysteine intermediate" evidence="12">
    <location>
        <position position="331"/>
    </location>
</feature>
<keyword evidence="9 12" id="KW-0479">Metal-binding</keyword>
<dbReference type="eggNOG" id="COG0820">
    <property type="taxonomic scope" value="Bacteria"/>
</dbReference>
<comment type="catalytic activity">
    <reaction evidence="12">
        <text>adenosine(37) in tRNA + 2 reduced [2Fe-2S]-[ferredoxin] + 2 S-adenosyl-L-methionine = 2-methyladenosine(37) in tRNA + 5'-deoxyadenosine + L-methionine + 2 oxidized [2Fe-2S]-[ferredoxin] + S-adenosyl-L-homocysteine</text>
        <dbReference type="Rhea" id="RHEA:43332"/>
        <dbReference type="Rhea" id="RHEA-COMP:10000"/>
        <dbReference type="Rhea" id="RHEA-COMP:10001"/>
        <dbReference type="Rhea" id="RHEA-COMP:10162"/>
        <dbReference type="Rhea" id="RHEA-COMP:10485"/>
        <dbReference type="ChEBI" id="CHEBI:17319"/>
        <dbReference type="ChEBI" id="CHEBI:33737"/>
        <dbReference type="ChEBI" id="CHEBI:33738"/>
        <dbReference type="ChEBI" id="CHEBI:57844"/>
        <dbReference type="ChEBI" id="CHEBI:57856"/>
        <dbReference type="ChEBI" id="CHEBI:59789"/>
        <dbReference type="ChEBI" id="CHEBI:74411"/>
        <dbReference type="ChEBI" id="CHEBI:74497"/>
        <dbReference type="EC" id="2.1.1.192"/>
    </reaction>
</comment>
<dbReference type="InterPro" id="IPR007197">
    <property type="entry name" value="rSAM"/>
</dbReference>
<dbReference type="InterPro" id="IPR027492">
    <property type="entry name" value="RNA_MTrfase_RlmN"/>
</dbReference>
<dbReference type="AlphaFoldDB" id="A0A1H6W3I4"/>
<evidence type="ECO:0000256" key="4">
    <source>
        <dbReference type="ARBA" id="ARBA00022552"/>
    </source>
</evidence>
<dbReference type="PIRSF" id="PIRSF006004">
    <property type="entry name" value="CHP00048"/>
    <property type="match status" value="1"/>
</dbReference>
<dbReference type="HAMAP" id="MF_01849">
    <property type="entry name" value="RNA_methyltr_RlmN"/>
    <property type="match status" value="1"/>
</dbReference>
<dbReference type="Proteomes" id="UP000183028">
    <property type="component" value="Unassembled WGS sequence"/>
</dbReference>
<dbReference type="SUPFAM" id="SSF102114">
    <property type="entry name" value="Radical SAM enzymes"/>
    <property type="match status" value="1"/>
</dbReference>
<comment type="subcellular location">
    <subcellularLocation>
        <location evidence="1 12">Cytoplasm</location>
    </subcellularLocation>
</comment>
<keyword evidence="10 12" id="KW-0408">Iron</keyword>
<evidence type="ECO:0000256" key="11">
    <source>
        <dbReference type="ARBA" id="ARBA00023014"/>
    </source>
</evidence>
<evidence type="ECO:0000256" key="1">
    <source>
        <dbReference type="ARBA" id="ARBA00004496"/>
    </source>
</evidence>
<evidence type="ECO:0000256" key="2">
    <source>
        <dbReference type="ARBA" id="ARBA00022485"/>
    </source>
</evidence>
<dbReference type="InterPro" id="IPR040072">
    <property type="entry name" value="Methyltransferase_A"/>
</dbReference>
<keyword evidence="4 12" id="KW-0698">rRNA processing</keyword>
<dbReference type="OrthoDB" id="9793973at2"/>
<evidence type="ECO:0000256" key="12">
    <source>
        <dbReference type="HAMAP-Rule" id="MF_01849"/>
    </source>
</evidence>
<comment type="catalytic activity">
    <reaction evidence="12">
        <text>adenosine(2503) in 23S rRNA + 2 reduced [2Fe-2S]-[ferredoxin] + 2 S-adenosyl-L-methionine = 2-methyladenosine(2503) in 23S rRNA + 5'-deoxyadenosine + L-methionine + 2 oxidized [2Fe-2S]-[ferredoxin] + S-adenosyl-L-homocysteine</text>
        <dbReference type="Rhea" id="RHEA:42916"/>
        <dbReference type="Rhea" id="RHEA-COMP:10000"/>
        <dbReference type="Rhea" id="RHEA-COMP:10001"/>
        <dbReference type="Rhea" id="RHEA-COMP:10152"/>
        <dbReference type="Rhea" id="RHEA-COMP:10282"/>
        <dbReference type="ChEBI" id="CHEBI:17319"/>
        <dbReference type="ChEBI" id="CHEBI:33737"/>
        <dbReference type="ChEBI" id="CHEBI:33738"/>
        <dbReference type="ChEBI" id="CHEBI:57844"/>
        <dbReference type="ChEBI" id="CHEBI:57856"/>
        <dbReference type="ChEBI" id="CHEBI:59789"/>
        <dbReference type="ChEBI" id="CHEBI:74411"/>
        <dbReference type="ChEBI" id="CHEBI:74497"/>
        <dbReference type="EC" id="2.1.1.192"/>
    </reaction>
</comment>
<keyword evidence="3 12" id="KW-0963">Cytoplasm</keyword>
<dbReference type="InterPro" id="IPR004383">
    <property type="entry name" value="rRNA_lsu_MTrfase_RlmN/Cfr"/>
</dbReference>
<feature type="binding site" evidence="12">
    <location>
        <position position="110"/>
    </location>
    <ligand>
        <name>[4Fe-4S] cluster</name>
        <dbReference type="ChEBI" id="CHEBI:49883"/>
        <note>4Fe-4S-S-AdoMet</note>
    </ligand>
</feature>
<dbReference type="GO" id="GO:0046872">
    <property type="term" value="F:metal ion binding"/>
    <property type="evidence" value="ECO:0007669"/>
    <property type="project" value="UniProtKB-KW"/>
</dbReference>
<comment type="cofactor">
    <cofactor evidence="12">
        <name>[4Fe-4S] cluster</name>
        <dbReference type="ChEBI" id="CHEBI:49883"/>
    </cofactor>
    <text evidence="12">Binds 1 [4Fe-4S] cluster. The cluster is coordinated with 3 cysteines and an exchangeable S-adenosyl-L-methionine.</text>
</comment>
<dbReference type="Pfam" id="PF21016">
    <property type="entry name" value="RlmN_N"/>
    <property type="match status" value="1"/>
</dbReference>
<dbReference type="SFLD" id="SFLDS00029">
    <property type="entry name" value="Radical_SAM"/>
    <property type="match status" value="1"/>
</dbReference>
<evidence type="ECO:0000256" key="10">
    <source>
        <dbReference type="ARBA" id="ARBA00023004"/>
    </source>
</evidence>
<keyword evidence="11 12" id="KW-0411">Iron-sulfur</keyword>
<keyword evidence="6 12" id="KW-0808">Transferase</keyword>
<dbReference type="RefSeq" id="WP_074732596.1">
    <property type="nucleotide sequence ID" value="NZ_FNYK01000058.1"/>
</dbReference>
<dbReference type="STRING" id="322505.SAMN04487836_10132"/>
<dbReference type="EC" id="2.1.1.192" evidence="12"/>
<dbReference type="GO" id="GO:0002935">
    <property type="term" value="F:tRNA (adenine(37)-C2)-methyltransferase activity"/>
    <property type="evidence" value="ECO:0007669"/>
    <property type="project" value="UniProtKB-UniRule"/>
</dbReference>
<dbReference type="CDD" id="cd01335">
    <property type="entry name" value="Radical_SAM"/>
    <property type="match status" value="1"/>
</dbReference>
<dbReference type="GO" id="GO:0005737">
    <property type="term" value="C:cytoplasm"/>
    <property type="evidence" value="ECO:0007669"/>
    <property type="project" value="UniProtKB-SubCell"/>
</dbReference>
<dbReference type="Gene3D" id="3.20.20.70">
    <property type="entry name" value="Aldolase class I"/>
    <property type="match status" value="1"/>
</dbReference>
<feature type="binding site" evidence="12">
    <location>
        <begin position="157"/>
        <end position="158"/>
    </location>
    <ligand>
        <name>S-adenosyl-L-methionine</name>
        <dbReference type="ChEBI" id="CHEBI:59789"/>
    </ligand>
</feature>
<organism evidence="14 15">
    <name type="scientific">Sharpea azabuensis</name>
    <dbReference type="NCBI Taxonomy" id="322505"/>
    <lineage>
        <taxon>Bacteria</taxon>
        <taxon>Bacillati</taxon>
        <taxon>Bacillota</taxon>
        <taxon>Erysipelotrichia</taxon>
        <taxon>Erysipelotrichales</taxon>
        <taxon>Coprobacillaceae</taxon>
        <taxon>Sharpea</taxon>
    </lineage>
</organism>
<dbReference type="SFLD" id="SFLDF00275">
    <property type="entry name" value="adenosine_C2_methyltransferase"/>
    <property type="match status" value="1"/>
</dbReference>
<evidence type="ECO:0000256" key="6">
    <source>
        <dbReference type="ARBA" id="ARBA00022679"/>
    </source>
</evidence>
<feature type="binding site" evidence="12">
    <location>
        <position position="189"/>
    </location>
    <ligand>
        <name>S-adenosyl-L-methionine</name>
        <dbReference type="ChEBI" id="CHEBI:59789"/>
    </ligand>
</feature>
<keyword evidence="7 12" id="KW-0949">S-adenosyl-L-methionine</keyword>
<protein>
    <recommendedName>
        <fullName evidence="12">Probable dual-specificity RNA methyltransferase RlmN</fullName>
        <ecNumber evidence="12">2.1.1.192</ecNumber>
    </recommendedName>
    <alternativeName>
        <fullName evidence="12">23S rRNA (adenine(2503)-C(2))-methyltransferase</fullName>
    </alternativeName>
    <alternativeName>
        <fullName evidence="12">23S rRNA m2A2503 methyltransferase</fullName>
    </alternativeName>
    <alternativeName>
        <fullName evidence="12">Ribosomal RNA large subunit methyltransferase N</fullName>
    </alternativeName>
    <alternativeName>
        <fullName evidence="12">tRNA (adenine(37)-C(2))-methyltransferase</fullName>
    </alternativeName>
    <alternativeName>
        <fullName evidence="12">tRNA m2A37 methyltransferase</fullName>
    </alternativeName>
</protein>
<dbReference type="PROSITE" id="PS51918">
    <property type="entry name" value="RADICAL_SAM"/>
    <property type="match status" value="1"/>
</dbReference>
<evidence type="ECO:0000313" key="14">
    <source>
        <dbReference type="EMBL" id="SEJ11508.1"/>
    </source>
</evidence>
<keyword evidence="5 12" id="KW-0489">Methyltransferase</keyword>
<dbReference type="FunFam" id="3.20.20.70:FF:000014">
    <property type="entry name" value="Probable dual-specificity RNA methyltransferase RlmN"/>
    <property type="match status" value="1"/>
</dbReference>
<dbReference type="GO" id="GO:0070040">
    <property type="term" value="F:rRNA (adenine(2503)-C2-)-methyltransferase activity"/>
    <property type="evidence" value="ECO:0007669"/>
    <property type="project" value="UniProtKB-UniRule"/>
</dbReference>
<keyword evidence="2 12" id="KW-0004">4Fe-4S</keyword>
<evidence type="ECO:0000256" key="8">
    <source>
        <dbReference type="ARBA" id="ARBA00022694"/>
    </source>
</evidence>
<feature type="binding site" evidence="12">
    <location>
        <begin position="212"/>
        <end position="214"/>
    </location>
    <ligand>
        <name>S-adenosyl-L-methionine</name>
        <dbReference type="ChEBI" id="CHEBI:59789"/>
    </ligand>
</feature>
<feature type="binding site" evidence="12">
    <location>
        <position position="117"/>
    </location>
    <ligand>
        <name>[4Fe-4S] cluster</name>
        <dbReference type="ChEBI" id="CHEBI:49883"/>
        <note>4Fe-4S-S-AdoMet</note>
    </ligand>
</feature>
<keyword evidence="15" id="KW-1185">Reference proteome</keyword>
<evidence type="ECO:0000256" key="7">
    <source>
        <dbReference type="ARBA" id="ARBA00022691"/>
    </source>
</evidence>
<proteinExistence type="inferred from homology"/>
<evidence type="ECO:0000256" key="9">
    <source>
        <dbReference type="ARBA" id="ARBA00022723"/>
    </source>
</evidence>
<evidence type="ECO:0000259" key="13">
    <source>
        <dbReference type="PROSITE" id="PS51918"/>
    </source>
</evidence>
<dbReference type="Gene3D" id="1.10.150.530">
    <property type="match status" value="1"/>
</dbReference>
<sequence length="347" mass="39359">MKSIFDFTAKQMSDAFEEIGERPFRAKQVYEWLYTKDVHDFDEMTNLSKDLRAKLKATFASHYLDIVEKQVSKDGTTKYLLRLEDGGLIETVLMIHPYGKSLCVTSQLGCNMGCKFCASGLLKKQRNLTSGEMVNQVMTVSHDLKERISHVVIMGTGEPFDNYDNVMNFIYTINEPKGLAIGARHISVSTCGLIPGINKFSNEGLQVNLAISLHAPNDEIRSRLMPINNTYNMDDLRVAISNYIDKTNRRVTLEYILLKGINDEVTHARMLAHYLRGLNVYVNLIPYNTVIENGLEKASDRKIQAFKDELIRLHINCTLRKEHGGDIDGACGQLRAKREGRMTDNEN</sequence>
<dbReference type="GO" id="GO:0051539">
    <property type="term" value="F:4 iron, 4 sulfur cluster binding"/>
    <property type="evidence" value="ECO:0007669"/>
    <property type="project" value="UniProtKB-UniRule"/>
</dbReference>
<evidence type="ECO:0000313" key="15">
    <source>
        <dbReference type="Proteomes" id="UP000183028"/>
    </source>
</evidence>
<dbReference type="NCBIfam" id="TIGR00048">
    <property type="entry name" value="rRNA_mod_RlmN"/>
    <property type="match status" value="1"/>
</dbReference>
<dbReference type="GO" id="GO:0070475">
    <property type="term" value="P:rRNA base methylation"/>
    <property type="evidence" value="ECO:0007669"/>
    <property type="project" value="UniProtKB-UniRule"/>
</dbReference>
<accession>A0A1H6W3I4</accession>
<feature type="domain" description="Radical SAM core" evidence="13">
    <location>
        <begin position="96"/>
        <end position="326"/>
    </location>
</feature>
<feature type="active site" description="Proton acceptor" evidence="12">
    <location>
        <position position="90"/>
    </location>
</feature>
<name>A0A1H6W3I4_9FIRM</name>